<dbReference type="EMBL" id="JAQIOY010000001">
    <property type="protein sequence ID" value="MDA7423241.1"/>
    <property type="molecule type" value="Genomic_DNA"/>
</dbReference>
<keyword evidence="1" id="KW-0812">Transmembrane</keyword>
<name>A0ABT4XMR6_9RHOB</name>
<sequence length="69" mass="7469">MTKTMKLTLFGIAFFFLAVAGSFIFFVATWDPEKEAPVVLMPSPADPSAIATATHGLCIDCASRIWSQT</sequence>
<evidence type="ECO:0000313" key="2">
    <source>
        <dbReference type="EMBL" id="MDA7423241.1"/>
    </source>
</evidence>
<gene>
    <name evidence="2" type="ORF">PFY00_00755</name>
</gene>
<dbReference type="RefSeq" id="WP_271430605.1">
    <property type="nucleotide sequence ID" value="NZ_JAQIOY010000001.1"/>
</dbReference>
<keyword evidence="3" id="KW-1185">Reference proteome</keyword>
<evidence type="ECO:0000256" key="1">
    <source>
        <dbReference type="SAM" id="Phobius"/>
    </source>
</evidence>
<comment type="caution">
    <text evidence="2">The sequence shown here is derived from an EMBL/GenBank/DDBJ whole genome shotgun (WGS) entry which is preliminary data.</text>
</comment>
<accession>A0ABT4XMR6</accession>
<evidence type="ECO:0000313" key="3">
    <source>
        <dbReference type="Proteomes" id="UP001210720"/>
    </source>
</evidence>
<dbReference type="Proteomes" id="UP001210720">
    <property type="component" value="Unassembled WGS sequence"/>
</dbReference>
<keyword evidence="1" id="KW-1133">Transmembrane helix</keyword>
<keyword evidence="1" id="KW-0472">Membrane</keyword>
<organism evidence="2 3">
    <name type="scientific">Thalassococcus lentus</name>
    <dbReference type="NCBI Taxonomy" id="1210524"/>
    <lineage>
        <taxon>Bacteria</taxon>
        <taxon>Pseudomonadati</taxon>
        <taxon>Pseudomonadota</taxon>
        <taxon>Alphaproteobacteria</taxon>
        <taxon>Rhodobacterales</taxon>
        <taxon>Roseobacteraceae</taxon>
        <taxon>Thalassococcus</taxon>
    </lineage>
</organism>
<proteinExistence type="predicted"/>
<feature type="transmembrane region" description="Helical" evidence="1">
    <location>
        <begin position="7"/>
        <end position="30"/>
    </location>
</feature>
<reference evidence="2 3" key="1">
    <citation type="submission" date="2023-01" db="EMBL/GenBank/DDBJ databases">
        <title>Thalassococcus onchidii sp. nov., isolated from a marine invertebrate from the South China Sea.</title>
        <authorList>
            <person name="Xu S."/>
            <person name="Liu Z."/>
            <person name="Xu Y."/>
        </authorList>
    </citation>
    <scope>NUCLEOTIDE SEQUENCE [LARGE SCALE GENOMIC DNA]</scope>
    <source>
        <strain evidence="2 3">KCTC 32084</strain>
    </source>
</reference>
<protein>
    <submittedName>
        <fullName evidence="2">Uncharacterized protein</fullName>
    </submittedName>
</protein>